<dbReference type="AlphaFoldDB" id="A0A1Q9ESZ3"/>
<evidence type="ECO:0000256" key="1">
    <source>
        <dbReference type="SAM" id="MobiDB-lite"/>
    </source>
</evidence>
<organism evidence="2 3">
    <name type="scientific">Symbiodinium microadriaticum</name>
    <name type="common">Dinoflagellate</name>
    <name type="synonym">Zooxanthella microadriatica</name>
    <dbReference type="NCBI Taxonomy" id="2951"/>
    <lineage>
        <taxon>Eukaryota</taxon>
        <taxon>Sar</taxon>
        <taxon>Alveolata</taxon>
        <taxon>Dinophyceae</taxon>
        <taxon>Suessiales</taxon>
        <taxon>Symbiodiniaceae</taxon>
        <taxon>Symbiodinium</taxon>
    </lineage>
</organism>
<gene>
    <name evidence="2" type="ORF">AK812_SmicGene5729</name>
</gene>
<dbReference type="EMBL" id="LSRX01000076">
    <property type="protein sequence ID" value="OLQ10525.1"/>
    <property type="molecule type" value="Genomic_DNA"/>
</dbReference>
<proteinExistence type="predicted"/>
<keyword evidence="3" id="KW-1185">Reference proteome</keyword>
<protein>
    <submittedName>
        <fullName evidence="2">Uncharacterized protein</fullName>
    </submittedName>
</protein>
<reference evidence="2 3" key="1">
    <citation type="submission" date="2016-02" db="EMBL/GenBank/DDBJ databases">
        <title>Genome analysis of coral dinoflagellate symbionts highlights evolutionary adaptations to a symbiotic lifestyle.</title>
        <authorList>
            <person name="Aranda M."/>
            <person name="Li Y."/>
            <person name="Liew Y.J."/>
            <person name="Baumgarten S."/>
            <person name="Simakov O."/>
            <person name="Wilson M."/>
            <person name="Piel J."/>
            <person name="Ashoor H."/>
            <person name="Bougouffa S."/>
            <person name="Bajic V.B."/>
            <person name="Ryu T."/>
            <person name="Ravasi T."/>
            <person name="Bayer T."/>
            <person name="Micklem G."/>
            <person name="Kim H."/>
            <person name="Bhak J."/>
            <person name="Lajeunesse T.C."/>
            <person name="Voolstra C.R."/>
        </authorList>
    </citation>
    <scope>NUCLEOTIDE SEQUENCE [LARGE SCALE GENOMIC DNA]</scope>
    <source>
        <strain evidence="2 3">CCMP2467</strain>
    </source>
</reference>
<dbReference type="Proteomes" id="UP000186817">
    <property type="component" value="Unassembled WGS sequence"/>
</dbReference>
<name>A0A1Q9ESZ3_SYMMI</name>
<accession>A0A1Q9ESZ3</accession>
<sequence length="186" mass="19385">MYPAMRARPSKATQQALFGAVMATSEETQTDPGGPGGSLPLADQPVAPASDAKEGGLQDQACDALQLVANQDGGAVQPGQWLGLVGAMESQAQAQLTDNLEEAIQQAAQTQLDQYEDDQGAGGELDQYEDDKDPGGDAENLESLATTLPWHAWNQALYGGGKIRTMKTVLPATGMGDEAVLSRGAK</sequence>
<feature type="region of interest" description="Disordered" evidence="1">
    <location>
        <begin position="23"/>
        <end position="58"/>
    </location>
</feature>
<evidence type="ECO:0000313" key="2">
    <source>
        <dbReference type="EMBL" id="OLQ10525.1"/>
    </source>
</evidence>
<feature type="region of interest" description="Disordered" evidence="1">
    <location>
        <begin position="112"/>
        <end position="140"/>
    </location>
</feature>
<evidence type="ECO:0000313" key="3">
    <source>
        <dbReference type="Proteomes" id="UP000186817"/>
    </source>
</evidence>
<comment type="caution">
    <text evidence="2">The sequence shown here is derived from an EMBL/GenBank/DDBJ whole genome shotgun (WGS) entry which is preliminary data.</text>
</comment>